<sequence>MASGNLQLFSYQFCTSEAVSPPCYEVIAGYALWVTASHEADNGQKRKLKHFIAISSFSI</sequence>
<accession>A0A1H2M4T6</accession>
<keyword evidence="2" id="KW-1185">Reference proteome</keyword>
<evidence type="ECO:0000313" key="2">
    <source>
        <dbReference type="Proteomes" id="UP000198600"/>
    </source>
</evidence>
<evidence type="ECO:0000313" key="1">
    <source>
        <dbReference type="EMBL" id="SDU88134.1"/>
    </source>
</evidence>
<name>A0A1H2M4T6_9PSED</name>
<proteinExistence type="predicted"/>
<organism evidence="1 2">
    <name type="scientific">Pseudomonas mucidolens</name>
    <dbReference type="NCBI Taxonomy" id="46679"/>
    <lineage>
        <taxon>Bacteria</taxon>
        <taxon>Pseudomonadati</taxon>
        <taxon>Pseudomonadota</taxon>
        <taxon>Gammaproteobacteria</taxon>
        <taxon>Pseudomonadales</taxon>
        <taxon>Pseudomonadaceae</taxon>
        <taxon>Pseudomonas</taxon>
    </lineage>
</organism>
<protein>
    <submittedName>
        <fullName evidence="1">Uncharacterized protein</fullName>
    </submittedName>
</protein>
<reference evidence="2" key="1">
    <citation type="submission" date="2016-10" db="EMBL/GenBank/DDBJ databases">
        <authorList>
            <person name="Varghese N."/>
            <person name="Submissions S."/>
        </authorList>
    </citation>
    <scope>NUCLEOTIDE SEQUENCE [LARGE SCALE GENOMIC DNA]</scope>
    <source>
        <strain evidence="2">LMG 2223</strain>
    </source>
</reference>
<dbReference type="EMBL" id="LT629802">
    <property type="protein sequence ID" value="SDU88134.1"/>
    <property type="molecule type" value="Genomic_DNA"/>
</dbReference>
<dbReference type="Proteomes" id="UP000198600">
    <property type="component" value="Chromosome I"/>
</dbReference>
<dbReference type="AlphaFoldDB" id="A0A1H2M4T6"/>
<gene>
    <name evidence="1" type="ORF">SAMN05216202_1014</name>
</gene>